<feature type="non-terminal residue" evidence="1">
    <location>
        <position position="1"/>
    </location>
</feature>
<name>A0ACA9PM43_9GLOM</name>
<proteinExistence type="predicted"/>
<reference evidence="1" key="1">
    <citation type="submission" date="2021-06" db="EMBL/GenBank/DDBJ databases">
        <authorList>
            <person name="Kallberg Y."/>
            <person name="Tangrot J."/>
            <person name="Rosling A."/>
        </authorList>
    </citation>
    <scope>NUCLEOTIDE SEQUENCE</scope>
    <source>
        <strain evidence="1">28 12/20/2015</strain>
    </source>
</reference>
<sequence length="62" mass="7127">EAIEWGARALVSELSRQDHKKNLPKPIELFKLLLGDVPEDQKPKLPSVFLLKELSSTIFARW</sequence>
<dbReference type="EMBL" id="CAJVPW010027862">
    <property type="protein sequence ID" value="CAG8716737.1"/>
    <property type="molecule type" value="Genomic_DNA"/>
</dbReference>
<feature type="non-terminal residue" evidence="1">
    <location>
        <position position="62"/>
    </location>
</feature>
<gene>
    <name evidence="1" type="ORF">SPELUC_LOCUS12165</name>
</gene>
<organism evidence="1 2">
    <name type="scientific">Cetraspora pellucida</name>
    <dbReference type="NCBI Taxonomy" id="1433469"/>
    <lineage>
        <taxon>Eukaryota</taxon>
        <taxon>Fungi</taxon>
        <taxon>Fungi incertae sedis</taxon>
        <taxon>Mucoromycota</taxon>
        <taxon>Glomeromycotina</taxon>
        <taxon>Glomeromycetes</taxon>
        <taxon>Diversisporales</taxon>
        <taxon>Gigasporaceae</taxon>
        <taxon>Cetraspora</taxon>
    </lineage>
</organism>
<protein>
    <submittedName>
        <fullName evidence="1">12302_t:CDS:1</fullName>
    </submittedName>
</protein>
<evidence type="ECO:0000313" key="1">
    <source>
        <dbReference type="EMBL" id="CAG8716737.1"/>
    </source>
</evidence>
<keyword evidence="2" id="KW-1185">Reference proteome</keyword>
<evidence type="ECO:0000313" key="2">
    <source>
        <dbReference type="Proteomes" id="UP000789366"/>
    </source>
</evidence>
<comment type="caution">
    <text evidence="1">The sequence shown here is derived from an EMBL/GenBank/DDBJ whole genome shotgun (WGS) entry which is preliminary data.</text>
</comment>
<accession>A0ACA9PM43</accession>
<dbReference type="Proteomes" id="UP000789366">
    <property type="component" value="Unassembled WGS sequence"/>
</dbReference>